<organism evidence="7 8">
    <name type="scientific">Rhizoctonia solani</name>
    <dbReference type="NCBI Taxonomy" id="456999"/>
    <lineage>
        <taxon>Eukaryota</taxon>
        <taxon>Fungi</taxon>
        <taxon>Dikarya</taxon>
        <taxon>Basidiomycota</taxon>
        <taxon>Agaricomycotina</taxon>
        <taxon>Agaricomycetes</taxon>
        <taxon>Cantharellales</taxon>
        <taxon>Ceratobasidiaceae</taxon>
        <taxon>Rhizoctonia</taxon>
    </lineage>
</organism>
<feature type="region of interest" description="Disordered" evidence="5">
    <location>
        <begin position="1403"/>
        <end position="1433"/>
    </location>
</feature>
<dbReference type="InterPro" id="IPR049730">
    <property type="entry name" value="SNF2/RAD54-like_C"/>
</dbReference>
<dbReference type="InterPro" id="IPR050628">
    <property type="entry name" value="SNF2_RAD54_helicase_TF"/>
</dbReference>
<accession>A0A8H3HBT9</accession>
<dbReference type="EMBL" id="CAJMWZ010006131">
    <property type="protein sequence ID" value="CAE6516498.1"/>
    <property type="molecule type" value="Genomic_DNA"/>
</dbReference>
<dbReference type="InterPro" id="IPR027417">
    <property type="entry name" value="P-loop_NTPase"/>
</dbReference>
<dbReference type="PANTHER" id="PTHR45626:SF17">
    <property type="entry name" value="HELICASE-LIKE TRANSCRIPTION FACTOR"/>
    <property type="match status" value="1"/>
</dbReference>
<evidence type="ECO:0000256" key="2">
    <source>
        <dbReference type="ARBA" id="ARBA00022801"/>
    </source>
</evidence>
<keyword evidence="1" id="KW-0547">Nucleotide-binding</keyword>
<dbReference type="InterPro" id="IPR014001">
    <property type="entry name" value="Helicase_ATP-bd"/>
</dbReference>
<feature type="compositionally biased region" description="Basic and acidic residues" evidence="5">
    <location>
        <begin position="1154"/>
        <end position="1168"/>
    </location>
</feature>
<evidence type="ECO:0000256" key="1">
    <source>
        <dbReference type="ARBA" id="ARBA00022741"/>
    </source>
</evidence>
<reference evidence="7" key="1">
    <citation type="submission" date="2021-01" db="EMBL/GenBank/DDBJ databases">
        <authorList>
            <person name="Kaushik A."/>
        </authorList>
    </citation>
    <scope>NUCLEOTIDE SEQUENCE</scope>
    <source>
        <strain evidence="7">Type strain: AG8-Rh-89/</strain>
    </source>
</reference>
<dbReference type="GO" id="GO:0016787">
    <property type="term" value="F:hydrolase activity"/>
    <property type="evidence" value="ECO:0007669"/>
    <property type="project" value="UniProtKB-KW"/>
</dbReference>
<feature type="region of interest" description="Disordered" evidence="5">
    <location>
        <begin position="1136"/>
        <end position="1256"/>
    </location>
</feature>
<evidence type="ECO:0000256" key="4">
    <source>
        <dbReference type="ARBA" id="ARBA00022840"/>
    </source>
</evidence>
<proteinExistence type="predicted"/>
<dbReference type="PROSITE" id="PS51194">
    <property type="entry name" value="HELICASE_CTER"/>
    <property type="match status" value="1"/>
</dbReference>
<keyword evidence="4" id="KW-0067">ATP-binding</keyword>
<dbReference type="Proteomes" id="UP000663850">
    <property type="component" value="Unassembled WGS sequence"/>
</dbReference>
<dbReference type="InterPro" id="IPR000330">
    <property type="entry name" value="SNF2_N"/>
</dbReference>
<evidence type="ECO:0000256" key="3">
    <source>
        <dbReference type="ARBA" id="ARBA00022806"/>
    </source>
</evidence>
<keyword evidence="2" id="KW-0378">Hydrolase</keyword>
<feature type="region of interest" description="Disordered" evidence="5">
    <location>
        <begin position="1343"/>
        <end position="1391"/>
    </location>
</feature>
<dbReference type="SMART" id="SM00490">
    <property type="entry name" value="HELICc"/>
    <property type="match status" value="1"/>
</dbReference>
<dbReference type="GO" id="GO:0004386">
    <property type="term" value="F:helicase activity"/>
    <property type="evidence" value="ECO:0007669"/>
    <property type="project" value="UniProtKB-KW"/>
</dbReference>
<feature type="compositionally biased region" description="Low complexity" evidence="5">
    <location>
        <begin position="1187"/>
        <end position="1207"/>
    </location>
</feature>
<evidence type="ECO:0000313" key="8">
    <source>
        <dbReference type="Proteomes" id="UP000663850"/>
    </source>
</evidence>
<gene>
    <name evidence="7" type="ORF">RDB_LOCUS113014</name>
</gene>
<dbReference type="PANTHER" id="PTHR45626">
    <property type="entry name" value="TRANSCRIPTION TERMINATION FACTOR 2-RELATED"/>
    <property type="match status" value="1"/>
</dbReference>
<protein>
    <recommendedName>
        <fullName evidence="6">Helicase C-terminal domain-containing protein</fullName>
    </recommendedName>
</protein>
<dbReference type="SMART" id="SM00487">
    <property type="entry name" value="DEXDc"/>
    <property type="match status" value="1"/>
</dbReference>
<comment type="caution">
    <text evidence="7">The sequence shown here is derived from an EMBL/GenBank/DDBJ whole genome shotgun (WGS) entry which is preliminary data.</text>
</comment>
<dbReference type="InterPro" id="IPR001650">
    <property type="entry name" value="Helicase_C-like"/>
</dbReference>
<feature type="region of interest" description="Disordered" evidence="5">
    <location>
        <begin position="1284"/>
        <end position="1307"/>
    </location>
</feature>
<feature type="compositionally biased region" description="Polar residues" evidence="5">
    <location>
        <begin position="1218"/>
        <end position="1228"/>
    </location>
</feature>
<dbReference type="Pfam" id="PF00176">
    <property type="entry name" value="SNF2-rel_dom"/>
    <property type="match status" value="1"/>
</dbReference>
<feature type="domain" description="Helicase C-terminal" evidence="6">
    <location>
        <begin position="928"/>
        <end position="1136"/>
    </location>
</feature>
<name>A0A8H3HBT9_9AGAM</name>
<evidence type="ECO:0000259" key="6">
    <source>
        <dbReference type="PROSITE" id="PS51194"/>
    </source>
</evidence>
<feature type="compositionally biased region" description="Polar residues" evidence="5">
    <location>
        <begin position="1412"/>
        <end position="1423"/>
    </location>
</feature>
<keyword evidence="3" id="KW-0347">Helicase</keyword>
<dbReference type="GO" id="GO:0005524">
    <property type="term" value="F:ATP binding"/>
    <property type="evidence" value="ECO:0007669"/>
    <property type="project" value="UniProtKB-KW"/>
</dbReference>
<sequence length="1564" mass="172017">MPQPALARSLLFLFDLMTEEEQSEFQCPPWTSPVWRECFGLVPLKVSAEYEDEQVDVWSDFSSEVAAGVDDGFQFSEAALKTVPSAKLQLMTDQHTIIKAQLFMHKFWTSWCAHAAEGQTINYAVALVTPDTGKALKNDKTGYREYREVVLTMLDRAGGCNDIVDEVMGAFRATPAEKWRDERSTNRSKPTRKKLLEHDVPVPTAGQALDSRVHASLARRLFGDSAVDMGGSIVEEWKVTVDCFLFRRYENLRRSLDRKRKSSGKEMAALDDCLKAAHASPTAPNLRAATKALVTWRKTALVTLELDDPPFLERDKEVAALWAEAGFEFGEKVKKKGRSVNAKNTSSIPTDDEMEAAFQYYVEDYCNGLESLDELPVPALQAPHDFQLIDDETDIGVHEFKGLPVEEVWQSLGLAGAHQFPFAEPGTTYPTEQRRLARPAAVPLEHQVVGARVMIGSAFTQEIGQRASPIMLCDDVGLGKTIQIISLVSYIKHLYAQQELKPGNKLPPPEFTITNNTPYPFGLEIIPNLPSIIITPRTLGGQWMEEFLKFTQPGSFSIVRYSVDQGPLETFSSNPKGAYRIAAGPNGVRASSVIIIADLSAIAKEAKRCLEPPPDFYRGNAARLWEARGEVASFRDGVSPGGSLLSMRFRVAAVDEIHLIRNCNVTQRGVQLITENSHLVVGATATPLYTSVPNLAAAARVLRYAPLLGDRGVEYHKKMARSKKQLEKQWEEQSEAIVFKTVLKEATQAADEAGIEITDPRWSGIVRKVEAQYKSTNQTSALKTSYVSQGAIQLMRELLRPILIRRTRNSKDHQGKAILALPELKTIIAWSPMKKKESIAMAEVNAMHERWKELLQKKAKAEGYWDPIIIKWRNFLLDQKHASMHDAILAVRELEREQGLKEGELFYTIIADWNASNIDEKASSRMLKVDEILEWFWAGNPKALVFHEDGSKNLDAVVKDPVPCDQPRKFLIYVSLVYHRNLFGKMFEIKKRGFTYYDGSMTLKKRQEAVDKFTTDKDCRIMIISNVGSAGLNLTVASVVILVSPVWSGSENHQILGRCHRHSQERDVLAYQIIAPEGVDLALMGIASGKTLTSDQFMMSQNQLQKIYHGVTGQPEIDDTDDTELESTIVKTKNTALTTRKRKGPPVNKVGEVNQHDMEARQGSESRPTKRRKTTKPSSGGAGTSTVPGKSASPPAVSASSSSSGGKVITGAPATLPVSESQQATSTIPAVGQRPKAVQLPSAKRSGTSHVVGASGETGSKVVDHASTEHSQPTSTIELVPRPKAATAKKAGKAATREQRDRGSGACVGISIMEEDVNPSSRPTAAMDLPLPVHHGVESSLGATELPLPHHSEGTQKRAGFCRPPKKGAPLVQRPSKKQEPKPPHHPSSQPLTVHVALAEQPRAEQNRKDTALSSSLGNSTDAPTMVPPVVPSHPKIIPGPKVAMSSVESHQGSAAVAMGKQVPKAVPPPFAKRAWILQQKALAALNQLQLDCLYQGRWQARQQARSGIALGVVHLEQSVGQNQNANSIRKPQLRIMVLQRVSSPLVISKAKPPKRGQAFALQQ</sequence>
<dbReference type="Gene3D" id="3.40.50.300">
    <property type="entry name" value="P-loop containing nucleotide triphosphate hydrolases"/>
    <property type="match status" value="2"/>
</dbReference>
<dbReference type="Pfam" id="PF00271">
    <property type="entry name" value="Helicase_C"/>
    <property type="match status" value="1"/>
</dbReference>
<dbReference type="SUPFAM" id="SSF52540">
    <property type="entry name" value="P-loop containing nucleoside triphosphate hydrolases"/>
    <property type="match status" value="2"/>
</dbReference>
<evidence type="ECO:0000313" key="7">
    <source>
        <dbReference type="EMBL" id="CAE6516498.1"/>
    </source>
</evidence>
<dbReference type="GO" id="GO:0008094">
    <property type="term" value="F:ATP-dependent activity, acting on DNA"/>
    <property type="evidence" value="ECO:0007669"/>
    <property type="project" value="TreeGrafter"/>
</dbReference>
<evidence type="ECO:0000256" key="5">
    <source>
        <dbReference type="SAM" id="MobiDB-lite"/>
    </source>
</evidence>
<dbReference type="GO" id="GO:0006281">
    <property type="term" value="P:DNA repair"/>
    <property type="evidence" value="ECO:0007669"/>
    <property type="project" value="TreeGrafter"/>
</dbReference>
<dbReference type="CDD" id="cd18793">
    <property type="entry name" value="SF2_C_SNF"/>
    <property type="match status" value="1"/>
</dbReference>
<dbReference type="GO" id="GO:0005634">
    <property type="term" value="C:nucleus"/>
    <property type="evidence" value="ECO:0007669"/>
    <property type="project" value="TreeGrafter"/>
</dbReference>